<name>A0ABD1ZA91_9MARC</name>
<evidence type="ECO:0000313" key="2">
    <source>
        <dbReference type="EMBL" id="KAL2644696.1"/>
    </source>
</evidence>
<evidence type="ECO:0000313" key="3">
    <source>
        <dbReference type="Proteomes" id="UP001605036"/>
    </source>
</evidence>
<feature type="region of interest" description="Disordered" evidence="1">
    <location>
        <begin position="61"/>
        <end position="84"/>
    </location>
</feature>
<sequence>MLSNDTKNTPSPFKDQELCKYSQLGYHQAFANASAAFASAGKAIASAGYWFASTGEASQVRAKASPLGATPRRLSAPRPNGSSE</sequence>
<comment type="caution">
    <text evidence="2">The sequence shown here is derived from an EMBL/GenBank/DDBJ whole genome shotgun (WGS) entry which is preliminary data.</text>
</comment>
<proteinExistence type="predicted"/>
<dbReference type="AlphaFoldDB" id="A0ABD1ZA91"/>
<protein>
    <submittedName>
        <fullName evidence="2">Uncharacterized protein</fullName>
    </submittedName>
</protein>
<gene>
    <name evidence="2" type="ORF">R1flu_012283</name>
</gene>
<keyword evidence="3" id="KW-1185">Reference proteome</keyword>
<accession>A0ABD1ZA91</accession>
<evidence type="ECO:0000256" key="1">
    <source>
        <dbReference type="SAM" id="MobiDB-lite"/>
    </source>
</evidence>
<reference evidence="2 3" key="1">
    <citation type="submission" date="2024-09" db="EMBL/GenBank/DDBJ databases">
        <title>Chromosome-scale assembly of Riccia fluitans.</title>
        <authorList>
            <person name="Paukszto L."/>
            <person name="Sawicki J."/>
            <person name="Karawczyk K."/>
            <person name="Piernik-Szablinska J."/>
            <person name="Szczecinska M."/>
            <person name="Mazdziarz M."/>
        </authorList>
    </citation>
    <scope>NUCLEOTIDE SEQUENCE [LARGE SCALE GENOMIC DNA]</scope>
    <source>
        <strain evidence="2">Rf_01</strain>
        <tissue evidence="2">Aerial parts of the thallus</tissue>
    </source>
</reference>
<dbReference type="EMBL" id="JBHFFA010000002">
    <property type="protein sequence ID" value="KAL2644696.1"/>
    <property type="molecule type" value="Genomic_DNA"/>
</dbReference>
<dbReference type="Proteomes" id="UP001605036">
    <property type="component" value="Unassembled WGS sequence"/>
</dbReference>
<organism evidence="2 3">
    <name type="scientific">Riccia fluitans</name>
    <dbReference type="NCBI Taxonomy" id="41844"/>
    <lineage>
        <taxon>Eukaryota</taxon>
        <taxon>Viridiplantae</taxon>
        <taxon>Streptophyta</taxon>
        <taxon>Embryophyta</taxon>
        <taxon>Marchantiophyta</taxon>
        <taxon>Marchantiopsida</taxon>
        <taxon>Marchantiidae</taxon>
        <taxon>Marchantiales</taxon>
        <taxon>Ricciaceae</taxon>
        <taxon>Riccia</taxon>
    </lineage>
</organism>